<name>A0A835UVX0_VANPL</name>
<keyword evidence="4" id="KW-0809">Transit peptide</keyword>
<evidence type="ECO:0000256" key="7">
    <source>
        <dbReference type="SAM" id="MobiDB-lite"/>
    </source>
</evidence>
<feature type="compositionally biased region" description="Acidic residues" evidence="7">
    <location>
        <begin position="112"/>
        <end position="132"/>
    </location>
</feature>
<dbReference type="OrthoDB" id="739241at2759"/>
<evidence type="ECO:0000256" key="1">
    <source>
        <dbReference type="ARBA" id="ARBA00004173"/>
    </source>
</evidence>
<dbReference type="Gene3D" id="1.25.40.10">
    <property type="entry name" value="Tetratricopeptide repeat domain"/>
    <property type="match status" value="2"/>
</dbReference>
<dbReference type="Pfam" id="PF13812">
    <property type="entry name" value="PPR_3"/>
    <property type="match status" value="1"/>
</dbReference>
<comment type="caution">
    <text evidence="9">The sequence shown here is derived from an EMBL/GenBank/DDBJ whole genome shotgun (WGS) entry which is preliminary data.</text>
</comment>
<keyword evidence="3" id="KW-0677">Repeat</keyword>
<accession>A0A835UVX0</accession>
<dbReference type="SUPFAM" id="SSF48452">
    <property type="entry name" value="TPR-like"/>
    <property type="match status" value="1"/>
</dbReference>
<dbReference type="PROSITE" id="PS51375">
    <property type="entry name" value="PPR"/>
    <property type="match status" value="1"/>
</dbReference>
<dbReference type="InterPro" id="IPR011990">
    <property type="entry name" value="TPR-like_helical_dom_sf"/>
</dbReference>
<comment type="similarity">
    <text evidence="2">Belongs to the PPR family. P subfamily.</text>
</comment>
<proteinExistence type="inferred from homology"/>
<gene>
    <name evidence="9" type="ORF">HPP92_012538</name>
</gene>
<dbReference type="Proteomes" id="UP000639772">
    <property type="component" value="Chromosome 6"/>
</dbReference>
<comment type="subcellular location">
    <subcellularLocation>
        <location evidence="1">Mitochondrion</location>
    </subcellularLocation>
</comment>
<feature type="repeat" description="PPR" evidence="6">
    <location>
        <begin position="460"/>
        <end position="494"/>
    </location>
</feature>
<evidence type="ECO:0000256" key="4">
    <source>
        <dbReference type="ARBA" id="ARBA00022946"/>
    </source>
</evidence>
<protein>
    <recommendedName>
        <fullName evidence="8">PROP1-like PPR domain-containing protein</fullName>
    </recommendedName>
</protein>
<dbReference type="InterPro" id="IPR033443">
    <property type="entry name" value="PROP1-like_PPR_dom"/>
</dbReference>
<dbReference type="AlphaFoldDB" id="A0A835UVX0"/>
<evidence type="ECO:0000259" key="8">
    <source>
        <dbReference type="Pfam" id="PF17177"/>
    </source>
</evidence>
<evidence type="ECO:0000256" key="3">
    <source>
        <dbReference type="ARBA" id="ARBA00022737"/>
    </source>
</evidence>
<evidence type="ECO:0000313" key="10">
    <source>
        <dbReference type="Proteomes" id="UP000639772"/>
    </source>
</evidence>
<sequence length="622" mass="70323">MWAILRASKPIRSQSCCVLVMRFLYAKPGASSNFGYGEHQHSKDNQLNVACHLTRPVSCVCFLPQVSLVWARELSSQVKSRSIDKDDDLEDGFSELEEPPETDNIVEHANMDDDEMVSEGDSTGEDNDDAGEDALGLPDTKSKYGEKVVGRKNQSSPLFKVIIEASRPSLSNALDKWVEEGNSLGRGEISLALLNLRKRRFYGKALQFMEWLEATKRLDFGEREYASRLDLVAKVLGIQKAEKYIEKIPSSLRGEIIYRTLLANCVSAVNVKKAEEVFNKIRDLGFPLTVFVCNQLLLLYKRVDRKKISDVLKMMEKEDVKPSLFTYRLLIDTKGRINDISGMEDVIAAMKAEGVEPDLYLQAMIAKYYICAGHNGKAEAALKDMEKGDISNNRAACKSLLPLHASLGKVDDVRRIWNVCEHNPRLEECLAAIEAWGNLGNIEEAEKVFEKMMNSWKKLSSKYYNALLKVYANHKLLSKGKELAKRMSDSGCRIGPLTVDALVKLYVLAGEVEKADSILHKALDQNQIKPLYSTYICVLEKYAERGDIHNAEKMFHRLRHMGYVGRMRQYQLLLQAYINGKTPAYGFRERMKADNIFPNKAVLAQLHAVDAFKKTDILELLD</sequence>
<dbReference type="PANTHER" id="PTHR45717">
    <property type="entry name" value="OS12G0527900 PROTEIN"/>
    <property type="match status" value="1"/>
</dbReference>
<dbReference type="GO" id="GO:0003729">
    <property type="term" value="F:mRNA binding"/>
    <property type="evidence" value="ECO:0007669"/>
    <property type="project" value="UniProtKB-ARBA"/>
</dbReference>
<dbReference type="PANTHER" id="PTHR45717:SF15">
    <property type="entry name" value="AGL218WP"/>
    <property type="match status" value="1"/>
</dbReference>
<keyword evidence="5" id="KW-0496">Mitochondrion</keyword>
<feature type="domain" description="PROP1-like PPR" evidence="8">
    <location>
        <begin position="441"/>
        <end position="554"/>
    </location>
</feature>
<dbReference type="InterPro" id="IPR002885">
    <property type="entry name" value="PPR_rpt"/>
</dbReference>
<evidence type="ECO:0000256" key="5">
    <source>
        <dbReference type="ARBA" id="ARBA00023128"/>
    </source>
</evidence>
<feature type="compositionally biased region" description="Acidic residues" evidence="7">
    <location>
        <begin position="85"/>
        <end position="101"/>
    </location>
</feature>
<dbReference type="EMBL" id="JADCNM010000006">
    <property type="protein sequence ID" value="KAG0477819.1"/>
    <property type="molecule type" value="Genomic_DNA"/>
</dbReference>
<evidence type="ECO:0000256" key="6">
    <source>
        <dbReference type="PROSITE-ProRule" id="PRU00708"/>
    </source>
</evidence>
<organism evidence="9 10">
    <name type="scientific">Vanilla planifolia</name>
    <name type="common">Vanilla</name>
    <dbReference type="NCBI Taxonomy" id="51239"/>
    <lineage>
        <taxon>Eukaryota</taxon>
        <taxon>Viridiplantae</taxon>
        <taxon>Streptophyta</taxon>
        <taxon>Embryophyta</taxon>
        <taxon>Tracheophyta</taxon>
        <taxon>Spermatophyta</taxon>
        <taxon>Magnoliopsida</taxon>
        <taxon>Liliopsida</taxon>
        <taxon>Asparagales</taxon>
        <taxon>Orchidaceae</taxon>
        <taxon>Vanilloideae</taxon>
        <taxon>Vanilleae</taxon>
        <taxon>Vanilla</taxon>
    </lineage>
</organism>
<evidence type="ECO:0000313" key="9">
    <source>
        <dbReference type="EMBL" id="KAG0477819.1"/>
    </source>
</evidence>
<feature type="region of interest" description="Disordered" evidence="7">
    <location>
        <begin position="81"/>
        <end position="141"/>
    </location>
</feature>
<dbReference type="Pfam" id="PF17177">
    <property type="entry name" value="PPR_long"/>
    <property type="match status" value="1"/>
</dbReference>
<dbReference type="GO" id="GO:0005739">
    <property type="term" value="C:mitochondrion"/>
    <property type="evidence" value="ECO:0007669"/>
    <property type="project" value="UniProtKB-SubCell"/>
</dbReference>
<dbReference type="FunFam" id="1.25.40.10:FF:000394">
    <property type="entry name" value="Pentatricopeptide repeat-containing protein, mitochondrial"/>
    <property type="match status" value="1"/>
</dbReference>
<reference evidence="9 10" key="1">
    <citation type="journal article" date="2020" name="Nat. Food">
        <title>A phased Vanilla planifolia genome enables genetic improvement of flavour and production.</title>
        <authorList>
            <person name="Hasing T."/>
            <person name="Tang H."/>
            <person name="Brym M."/>
            <person name="Khazi F."/>
            <person name="Huang T."/>
            <person name="Chambers A.H."/>
        </authorList>
    </citation>
    <scope>NUCLEOTIDE SEQUENCE [LARGE SCALE GENOMIC DNA]</scope>
    <source>
        <tissue evidence="9">Leaf</tissue>
    </source>
</reference>
<evidence type="ECO:0000256" key="2">
    <source>
        <dbReference type="ARBA" id="ARBA00007626"/>
    </source>
</evidence>